<reference evidence="2" key="1">
    <citation type="submission" date="2021-06" db="EMBL/GenBank/DDBJ databases">
        <title>Parelaphostrongylus tenuis whole genome reference sequence.</title>
        <authorList>
            <person name="Garwood T.J."/>
            <person name="Larsen P.A."/>
            <person name="Fountain-Jones N.M."/>
            <person name="Garbe J.R."/>
            <person name="Macchietto M.G."/>
            <person name="Kania S.A."/>
            <person name="Gerhold R.W."/>
            <person name="Richards J.E."/>
            <person name="Wolf T.M."/>
        </authorList>
    </citation>
    <scope>NUCLEOTIDE SEQUENCE</scope>
    <source>
        <strain evidence="2">MNPRO001-30</strain>
        <tissue evidence="2">Meninges</tissue>
    </source>
</reference>
<sequence>MSKGKRGHCAARHRQAGGGKRNGERLEEAVCFMFNGCLLVTNTCLEDGLPYTNRNITRSLSVANNSA</sequence>
<evidence type="ECO:0000313" key="2">
    <source>
        <dbReference type="EMBL" id="KAJ1356981.1"/>
    </source>
</evidence>
<dbReference type="Proteomes" id="UP001196413">
    <property type="component" value="Unassembled WGS sequence"/>
</dbReference>
<organism evidence="2 3">
    <name type="scientific">Parelaphostrongylus tenuis</name>
    <name type="common">Meningeal worm</name>
    <dbReference type="NCBI Taxonomy" id="148309"/>
    <lineage>
        <taxon>Eukaryota</taxon>
        <taxon>Metazoa</taxon>
        <taxon>Ecdysozoa</taxon>
        <taxon>Nematoda</taxon>
        <taxon>Chromadorea</taxon>
        <taxon>Rhabditida</taxon>
        <taxon>Rhabditina</taxon>
        <taxon>Rhabditomorpha</taxon>
        <taxon>Strongyloidea</taxon>
        <taxon>Metastrongylidae</taxon>
        <taxon>Parelaphostrongylus</taxon>
    </lineage>
</organism>
<feature type="compositionally biased region" description="Basic residues" evidence="1">
    <location>
        <begin position="1"/>
        <end position="15"/>
    </location>
</feature>
<dbReference type="AlphaFoldDB" id="A0AAD5QS74"/>
<protein>
    <submittedName>
        <fullName evidence="2">Uncharacterized protein</fullName>
    </submittedName>
</protein>
<feature type="region of interest" description="Disordered" evidence="1">
    <location>
        <begin position="1"/>
        <end position="23"/>
    </location>
</feature>
<keyword evidence="3" id="KW-1185">Reference proteome</keyword>
<comment type="caution">
    <text evidence="2">The sequence shown here is derived from an EMBL/GenBank/DDBJ whole genome shotgun (WGS) entry which is preliminary data.</text>
</comment>
<accession>A0AAD5QS74</accession>
<evidence type="ECO:0000313" key="3">
    <source>
        <dbReference type="Proteomes" id="UP001196413"/>
    </source>
</evidence>
<proteinExistence type="predicted"/>
<gene>
    <name evidence="2" type="ORF">KIN20_014994</name>
</gene>
<evidence type="ECO:0000256" key="1">
    <source>
        <dbReference type="SAM" id="MobiDB-lite"/>
    </source>
</evidence>
<name>A0AAD5QS74_PARTN</name>
<dbReference type="EMBL" id="JAHQIW010002984">
    <property type="protein sequence ID" value="KAJ1356981.1"/>
    <property type="molecule type" value="Genomic_DNA"/>
</dbReference>